<dbReference type="InterPro" id="IPR009061">
    <property type="entry name" value="DNA-bd_dom_put_sf"/>
</dbReference>
<proteinExistence type="predicted"/>
<dbReference type="Gene3D" id="1.10.1660.10">
    <property type="match status" value="1"/>
</dbReference>
<evidence type="ECO:0000313" key="2">
    <source>
        <dbReference type="EMBL" id="MDT4406759.1"/>
    </source>
</evidence>
<dbReference type="Proteomes" id="UP001269297">
    <property type="component" value="Unassembled WGS sequence"/>
</dbReference>
<organism evidence="2 3">
    <name type="scientific">Bacteroides koreensis</name>
    <dbReference type="NCBI Taxonomy" id="1912896"/>
    <lineage>
        <taxon>Bacteria</taxon>
        <taxon>Pseudomonadati</taxon>
        <taxon>Bacteroidota</taxon>
        <taxon>Bacteroidia</taxon>
        <taxon>Bacteroidales</taxon>
        <taxon>Bacteroidaceae</taxon>
        <taxon>Bacteroides</taxon>
    </lineage>
</organism>
<evidence type="ECO:0000313" key="3">
    <source>
        <dbReference type="Proteomes" id="UP001269297"/>
    </source>
</evidence>
<dbReference type="EMBL" id="JAVSNG010000008">
    <property type="protein sequence ID" value="MDT4406759.1"/>
    <property type="molecule type" value="Genomic_DNA"/>
</dbReference>
<protein>
    <submittedName>
        <fullName evidence="2">Helix-turn-helix domain-containing protein</fullName>
    </submittedName>
</protein>
<dbReference type="PANTHER" id="PTHR34585">
    <property type="match status" value="1"/>
</dbReference>
<sequence length="98" mass="11671">MMYIDNEVLEKMIMTIVEGFDRIEKKLDHMNRLKDCLDGDTLLDNCDLAQLLGVTQRTIARYREKGLIRYYQTDENGKNFYRSSEIREFLQQKGKKKS</sequence>
<gene>
    <name evidence="2" type="ORF">RO706_21300</name>
</gene>
<evidence type="ECO:0000259" key="1">
    <source>
        <dbReference type="Pfam" id="PF12728"/>
    </source>
</evidence>
<dbReference type="RefSeq" id="WP_138274534.1">
    <property type="nucleotide sequence ID" value="NZ_JAVSNG010000008.1"/>
</dbReference>
<feature type="domain" description="Helix-turn-helix" evidence="1">
    <location>
        <begin position="42"/>
        <end position="93"/>
    </location>
</feature>
<accession>A0ABU3IWW7</accession>
<dbReference type="SUPFAM" id="SSF46955">
    <property type="entry name" value="Putative DNA-binding domain"/>
    <property type="match status" value="1"/>
</dbReference>
<name>A0ABU3IWW7_9BACE</name>
<dbReference type="Pfam" id="PF12728">
    <property type="entry name" value="HTH_17"/>
    <property type="match status" value="1"/>
</dbReference>
<keyword evidence="3" id="KW-1185">Reference proteome</keyword>
<reference evidence="3" key="1">
    <citation type="submission" date="2023-07" db="EMBL/GenBank/DDBJ databases">
        <title>Reintroducing virulent viruses to syntetic microbiomes.</title>
        <authorList>
            <person name="Wilde J."/>
            <person name="Boyes R."/>
            <person name="Robinson A.V."/>
            <person name="Daisley B.A."/>
            <person name="Allen-Vercoe E."/>
        </authorList>
    </citation>
    <scope>NUCLEOTIDE SEQUENCE [LARGE SCALE GENOMIC DNA]</scope>
    <source>
        <strain evidence="3">225S_1D6FAA</strain>
    </source>
</reference>
<dbReference type="InterPro" id="IPR041657">
    <property type="entry name" value="HTH_17"/>
</dbReference>
<comment type="caution">
    <text evidence="2">The sequence shown here is derived from an EMBL/GenBank/DDBJ whole genome shotgun (WGS) entry which is preliminary data.</text>
</comment>
<dbReference type="PANTHER" id="PTHR34585:SF22">
    <property type="entry name" value="HELIX-TURN-HELIX DOMAIN-CONTAINING PROTEIN"/>
    <property type="match status" value="1"/>
</dbReference>